<evidence type="ECO:0000313" key="3">
    <source>
        <dbReference type="Proteomes" id="UP000051202"/>
    </source>
</evidence>
<feature type="transmembrane region" description="Helical" evidence="1">
    <location>
        <begin position="12"/>
        <end position="35"/>
    </location>
</feature>
<accession>A0A0T6DUJ6</accession>
<evidence type="ECO:0000256" key="1">
    <source>
        <dbReference type="SAM" id="Phobius"/>
    </source>
</evidence>
<reference evidence="2 3" key="1">
    <citation type="submission" date="2015-11" db="EMBL/GenBank/DDBJ databases">
        <title>Permanent draft genome of Psychrobacter piscatorii LQ58.</title>
        <authorList>
            <person name="Zhou M."/>
            <person name="Dong B."/>
            <person name="Liu Q."/>
        </authorList>
    </citation>
    <scope>NUCLEOTIDE SEQUENCE [LARGE SCALE GENOMIC DNA]</scope>
    <source>
        <strain evidence="2 3">LQ58</strain>
    </source>
</reference>
<keyword evidence="1" id="KW-0472">Membrane</keyword>
<name>A0A0T6DUJ6_9GAMM</name>
<keyword evidence="1" id="KW-0812">Transmembrane</keyword>
<proteinExistence type="predicted"/>
<gene>
    <name evidence="2" type="ORF">AS194_04080</name>
</gene>
<feature type="transmembrane region" description="Helical" evidence="1">
    <location>
        <begin position="85"/>
        <end position="108"/>
    </location>
</feature>
<sequence>MPNNTPFWDLILLKLLVFLPKVFAAVIGAILGLMLSGDIGRDGKIQVNISVIIKFTIAVTISLYGGEASIEYYELQNYSVMTHGFVMLMWAVFGMLAIGIVYQAVALWQGKTLAEVIKEIKDAAFAIFGK</sequence>
<evidence type="ECO:0000313" key="2">
    <source>
        <dbReference type="EMBL" id="KRU23554.1"/>
    </source>
</evidence>
<protein>
    <submittedName>
        <fullName evidence="2">Uncharacterized protein</fullName>
    </submittedName>
</protein>
<feature type="transmembrane region" description="Helical" evidence="1">
    <location>
        <begin position="47"/>
        <end position="65"/>
    </location>
</feature>
<dbReference type="STRING" id="554343.AS194_04080"/>
<dbReference type="AlphaFoldDB" id="A0A0T6DUJ6"/>
<dbReference type="EMBL" id="LNDJ01000013">
    <property type="protein sequence ID" value="KRU23554.1"/>
    <property type="molecule type" value="Genomic_DNA"/>
</dbReference>
<keyword evidence="3" id="KW-1185">Reference proteome</keyword>
<dbReference type="RefSeq" id="WP_058023713.1">
    <property type="nucleotide sequence ID" value="NZ_LNDJ01000013.1"/>
</dbReference>
<dbReference type="Proteomes" id="UP000051202">
    <property type="component" value="Unassembled WGS sequence"/>
</dbReference>
<organism evidence="2 3">
    <name type="scientific">Psychrobacter piscatorii</name>
    <dbReference type="NCBI Taxonomy" id="554343"/>
    <lineage>
        <taxon>Bacteria</taxon>
        <taxon>Pseudomonadati</taxon>
        <taxon>Pseudomonadota</taxon>
        <taxon>Gammaproteobacteria</taxon>
        <taxon>Moraxellales</taxon>
        <taxon>Moraxellaceae</taxon>
        <taxon>Psychrobacter</taxon>
    </lineage>
</organism>
<comment type="caution">
    <text evidence="2">The sequence shown here is derived from an EMBL/GenBank/DDBJ whole genome shotgun (WGS) entry which is preliminary data.</text>
</comment>
<keyword evidence="1" id="KW-1133">Transmembrane helix</keyword>